<feature type="repeat" description="TPR" evidence="3">
    <location>
        <begin position="359"/>
        <end position="392"/>
    </location>
</feature>
<dbReference type="GO" id="GO:0000978">
    <property type="term" value="F:RNA polymerase II cis-regulatory region sequence-specific DNA binding"/>
    <property type="evidence" value="ECO:0007669"/>
    <property type="project" value="TreeGrafter"/>
</dbReference>
<dbReference type="AlphaFoldDB" id="A0A3G2S1H8"/>
<dbReference type="InterPro" id="IPR019734">
    <property type="entry name" value="TPR_rpt"/>
</dbReference>
<gene>
    <name evidence="5" type="primary">ssn6</name>
    <name evidence="5" type="ORF">DNF11_0845</name>
</gene>
<dbReference type="PROSITE" id="PS50005">
    <property type="entry name" value="TPR"/>
    <property type="match status" value="8"/>
</dbReference>
<feature type="repeat" description="TPR" evidence="3">
    <location>
        <begin position="393"/>
        <end position="426"/>
    </location>
</feature>
<evidence type="ECO:0000313" key="6">
    <source>
        <dbReference type="Proteomes" id="UP000269793"/>
    </source>
</evidence>
<reference evidence="5 6" key="1">
    <citation type="submission" date="2018-10" db="EMBL/GenBank/DDBJ databases">
        <title>Complete genome sequence of Malassezia restricta CBS 7877.</title>
        <authorList>
            <person name="Morand S.C."/>
            <person name="Bertignac M."/>
            <person name="Iltis A."/>
            <person name="Kolder I."/>
            <person name="Pirovano W."/>
            <person name="Jourdain R."/>
            <person name="Clavaud C."/>
        </authorList>
    </citation>
    <scope>NUCLEOTIDE SEQUENCE [LARGE SCALE GENOMIC DNA]</scope>
    <source>
        <strain evidence="5 6">CBS 7877</strain>
    </source>
</reference>
<evidence type="ECO:0000256" key="3">
    <source>
        <dbReference type="PROSITE-ProRule" id="PRU00339"/>
    </source>
</evidence>
<protein>
    <submittedName>
        <fullName evidence="5">General transcriptional corepressor ssn6</fullName>
    </submittedName>
</protein>
<feature type="repeat" description="TPR" evidence="3">
    <location>
        <begin position="177"/>
        <end position="210"/>
    </location>
</feature>
<feature type="repeat" description="TPR" evidence="3">
    <location>
        <begin position="143"/>
        <end position="176"/>
    </location>
</feature>
<feature type="repeat" description="TPR" evidence="3">
    <location>
        <begin position="250"/>
        <end position="283"/>
    </location>
</feature>
<dbReference type="InterPro" id="IPR051630">
    <property type="entry name" value="Corepressor-Demethylase"/>
</dbReference>
<organism evidence="5 6">
    <name type="scientific">Malassezia restricta (strain ATCC 96810 / NBRC 103918 / CBS 7877)</name>
    <name type="common">Seborrheic dermatitis infection agent</name>
    <dbReference type="NCBI Taxonomy" id="425264"/>
    <lineage>
        <taxon>Eukaryota</taxon>
        <taxon>Fungi</taxon>
        <taxon>Dikarya</taxon>
        <taxon>Basidiomycota</taxon>
        <taxon>Ustilaginomycotina</taxon>
        <taxon>Malasseziomycetes</taxon>
        <taxon>Malasseziales</taxon>
        <taxon>Malasseziaceae</taxon>
        <taxon>Malassezia</taxon>
    </lineage>
</organism>
<dbReference type="Pfam" id="PF13181">
    <property type="entry name" value="TPR_8"/>
    <property type="match status" value="3"/>
</dbReference>
<dbReference type="Gene3D" id="1.25.40.10">
    <property type="entry name" value="Tetratricopeptide repeat domain"/>
    <property type="match status" value="2"/>
</dbReference>
<feature type="region of interest" description="Disordered" evidence="4">
    <location>
        <begin position="522"/>
        <end position="543"/>
    </location>
</feature>
<dbReference type="InterPro" id="IPR011990">
    <property type="entry name" value="TPR-like_helical_dom_sf"/>
</dbReference>
<evidence type="ECO:0000313" key="5">
    <source>
        <dbReference type="EMBL" id="AYO41795.1"/>
    </source>
</evidence>
<dbReference type="VEuPathDB" id="FungiDB:DNF11_0845"/>
<feature type="compositionally biased region" description="Basic and acidic residues" evidence="4">
    <location>
        <begin position="769"/>
        <end position="783"/>
    </location>
</feature>
<keyword evidence="2" id="KW-0539">Nucleus</keyword>
<feature type="compositionally biased region" description="Polar residues" evidence="4">
    <location>
        <begin position="707"/>
        <end position="718"/>
    </location>
</feature>
<dbReference type="STRING" id="425264.A0A3G2S1H8"/>
<dbReference type="GO" id="GO:0017053">
    <property type="term" value="C:transcription repressor complex"/>
    <property type="evidence" value="ECO:0007669"/>
    <property type="project" value="TreeGrafter"/>
</dbReference>
<name>A0A3G2S1H8_MALR7</name>
<feature type="repeat" description="TPR" evidence="3">
    <location>
        <begin position="213"/>
        <end position="246"/>
    </location>
</feature>
<accession>A0A3G2S1H8</accession>
<dbReference type="Proteomes" id="UP000269793">
    <property type="component" value="Chromosome II"/>
</dbReference>
<dbReference type="FunFam" id="1.25.40.10:FF:000403">
    <property type="entry name" value="General transcriptional repressor, putative"/>
    <property type="match status" value="1"/>
</dbReference>
<dbReference type="Pfam" id="PF14559">
    <property type="entry name" value="TPR_19"/>
    <property type="match status" value="1"/>
</dbReference>
<evidence type="ECO:0000256" key="4">
    <source>
        <dbReference type="SAM" id="MobiDB-lite"/>
    </source>
</evidence>
<proteinExistence type="predicted"/>
<dbReference type="SUPFAM" id="SSF48452">
    <property type="entry name" value="TPR-like"/>
    <property type="match status" value="1"/>
</dbReference>
<dbReference type="GO" id="GO:0031490">
    <property type="term" value="F:chromatin DNA binding"/>
    <property type="evidence" value="ECO:0007669"/>
    <property type="project" value="TreeGrafter"/>
</dbReference>
<evidence type="ECO:0000256" key="2">
    <source>
        <dbReference type="ARBA" id="ARBA00023242"/>
    </source>
</evidence>
<dbReference type="GO" id="GO:0005634">
    <property type="term" value="C:nucleus"/>
    <property type="evidence" value="ECO:0007669"/>
    <property type="project" value="UniProtKB-SubCell"/>
</dbReference>
<dbReference type="GO" id="GO:0000122">
    <property type="term" value="P:negative regulation of transcription by RNA polymerase II"/>
    <property type="evidence" value="ECO:0007669"/>
    <property type="project" value="TreeGrafter"/>
</dbReference>
<dbReference type="PANTHER" id="PTHR14017:SF1">
    <property type="entry name" value="LD02225P"/>
    <property type="match status" value="1"/>
</dbReference>
<dbReference type="EMBL" id="CP033149">
    <property type="protein sequence ID" value="AYO41795.1"/>
    <property type="molecule type" value="Genomic_DNA"/>
</dbReference>
<dbReference type="OrthoDB" id="418911at2759"/>
<feature type="region of interest" description="Disordered" evidence="4">
    <location>
        <begin position="747"/>
        <end position="783"/>
    </location>
</feature>
<keyword evidence="6" id="KW-1185">Reference proteome</keyword>
<sequence>MVSRDISAPISVHPYPPGAVPAAATVSNAVMAGTTLDPSAETVPVMAPDNASVVYLDVRKSPSQKGPDMMHHSPRTSMGLTAADVPPAILPPKGDRVMVTLMKLSTANEHAWLTIGSTAESMGDSPRALGSYESALLHNPYSVSALSAIANVYRSMDHFDLAVEYFQRVLDIDNENGEVWGAMGHCYLMMDELEKAYAAYHQALYHLPNPKEPKLWYGIGILYDRYGSLEHAEETFSSVVRMNPDYEKANEIYFRLGIIYKQQGKYETSLECFRLILGNPPKPLTEMDIWFQIGHVHEQQHAYDLAREAYERVLSENTDHAKVRQQLGLLYMQPKASFFSQEKALELLQQSLECDPNDQQTWFLVGRSYMEMQEYNKAYDAYQQAVYRDGKNPALWCSIGILYFQIMQFHDALGAFSRSIRLNPYIPEIWLNLGILYETCNNQISDAIDAYRRVMELEPENAAIQQRLQLLQNAEPLGKAVPNIPKPKDVPLDSYATVNVAAPDTPSAASFKAEDKTWKISSSTSADPSAEVSVPVREVHSEGERKQILDAPPHRAYISASRSLNGPSTFARSYAETDRADVSHPRTHEAPLEWDRQYSVPYVDERAGVYSSRIPMTSSHHYYDGRISWYDSDGYRGGRPYVPVTSTRLSPLDRRTFVSPSQEREILDGDRDSTFHGKQEVSRIRSELPVRGIHSEVRLAPAEPGVSSMSRGSDSASNAREVDEDYDKGAASALMGLVGAANTAYEASSWGRARSEAPIRARSPTSTKRAGDHDRPSLEAKRRRYEDLYTYEDRIERPDGRVMISAAREG</sequence>
<dbReference type="SMART" id="SM00028">
    <property type="entry name" value="TPR"/>
    <property type="match status" value="10"/>
</dbReference>
<keyword evidence="3" id="KW-0802">TPR repeat</keyword>
<evidence type="ECO:0000256" key="1">
    <source>
        <dbReference type="ARBA" id="ARBA00004123"/>
    </source>
</evidence>
<feature type="repeat" description="TPR" evidence="3">
    <location>
        <begin position="109"/>
        <end position="142"/>
    </location>
</feature>
<dbReference type="PANTHER" id="PTHR14017">
    <property type="entry name" value="LYSINE-SPECIFIC DEMETHYLASE"/>
    <property type="match status" value="1"/>
</dbReference>
<comment type="subcellular location">
    <subcellularLocation>
        <location evidence="1">Nucleus</location>
    </subcellularLocation>
</comment>
<feature type="repeat" description="TPR" evidence="3">
    <location>
        <begin position="287"/>
        <end position="320"/>
    </location>
</feature>
<feature type="region of interest" description="Disordered" evidence="4">
    <location>
        <begin position="702"/>
        <end position="723"/>
    </location>
</feature>